<sequence length="431" mass="48674">MQTIEVPLVFRHHPEWASVGSITSNYLPQTYSALNGQRTQPILQGRTILRPAIDLNRFRCVAIIDWLELYLQTEANHQATNIQKWLANQMRACGSRSSVFVSGPNSEHRHIGNFFRVRLQQPDPADLAAVLLRLQTQFGSQPFTLTEYRIAGIEVSVDFFPKTHFGDDQRASDLMRWHMVDTLRRHLRPHPALTEATLCQPRSYGGKYGGGGATYFVAQKLSAAAKTLTREARRLEIDPGMLAPLSLQSHHQPPVDLTSYIGAKDHVVALRIMDKVTDRRDPNRNKVDALDSKHWRARIEVTLTGHHREDGGHGAAGLRTTGDLFEFNFQSLRPSMFEFFLPTTEVPGGTGSLGFRHSVDEVSIFARSGVYGLDRFHRAIEVVEQKRFAKGELAGRPTRLGKKGRLVSWTEMNQKVDRALHGLSKDWRSAR</sequence>
<evidence type="ECO:0000313" key="1">
    <source>
        <dbReference type="EMBL" id="TMV07537.1"/>
    </source>
</evidence>
<dbReference type="RefSeq" id="WP_138841244.1">
    <property type="nucleotide sequence ID" value="NZ_VCPD01000003.1"/>
</dbReference>
<comment type="caution">
    <text evidence="1">The sequence shown here is derived from an EMBL/GenBank/DDBJ whole genome shotgun (WGS) entry which is preliminary data.</text>
</comment>
<proteinExistence type="predicted"/>
<accession>A0ABY2WYA6</accession>
<gene>
    <name evidence="1" type="ORF">FGK63_08680</name>
</gene>
<organism evidence="1 2">
    <name type="scientific">Ruegeria sediminis</name>
    <dbReference type="NCBI Taxonomy" id="2583820"/>
    <lineage>
        <taxon>Bacteria</taxon>
        <taxon>Pseudomonadati</taxon>
        <taxon>Pseudomonadota</taxon>
        <taxon>Alphaproteobacteria</taxon>
        <taxon>Rhodobacterales</taxon>
        <taxon>Roseobacteraceae</taxon>
        <taxon>Ruegeria</taxon>
    </lineage>
</organism>
<dbReference type="Proteomes" id="UP001193035">
    <property type="component" value="Unassembled WGS sequence"/>
</dbReference>
<dbReference type="EMBL" id="VCPD01000003">
    <property type="protein sequence ID" value="TMV07537.1"/>
    <property type="molecule type" value="Genomic_DNA"/>
</dbReference>
<evidence type="ECO:0000313" key="2">
    <source>
        <dbReference type="Proteomes" id="UP001193035"/>
    </source>
</evidence>
<name>A0ABY2WYA6_9RHOB</name>
<keyword evidence="2" id="KW-1185">Reference proteome</keyword>
<protein>
    <submittedName>
        <fullName evidence="1">Uncharacterized protein</fullName>
    </submittedName>
</protein>
<reference evidence="1 2" key="1">
    <citation type="submission" date="2019-05" db="EMBL/GenBank/DDBJ databases">
        <title>Ruegeria sp. nov., isolated from tidal flat.</title>
        <authorList>
            <person name="Kim W."/>
        </authorList>
    </citation>
    <scope>NUCLEOTIDE SEQUENCE [LARGE SCALE GENOMIC DNA]</scope>
    <source>
        <strain evidence="1 2">CAU 1488</strain>
    </source>
</reference>